<evidence type="ECO:0000256" key="1">
    <source>
        <dbReference type="ARBA" id="ARBA00008517"/>
    </source>
</evidence>
<accession>A0A0L0NII7</accession>
<feature type="compositionally biased region" description="Basic and acidic residues" evidence="5">
    <location>
        <begin position="318"/>
        <end position="329"/>
    </location>
</feature>
<dbReference type="GO" id="GO:0006974">
    <property type="term" value="P:DNA damage response"/>
    <property type="evidence" value="ECO:0007669"/>
    <property type="project" value="TreeGrafter"/>
</dbReference>
<dbReference type="GO" id="GO:0006260">
    <property type="term" value="P:DNA replication"/>
    <property type="evidence" value="ECO:0007669"/>
    <property type="project" value="TreeGrafter"/>
</dbReference>
<dbReference type="EMBL" id="LFRF01000003">
    <property type="protein sequence ID" value="KND93525.1"/>
    <property type="molecule type" value="Genomic_DNA"/>
</dbReference>
<dbReference type="GO" id="GO:0005634">
    <property type="term" value="C:nucleus"/>
    <property type="evidence" value="ECO:0007669"/>
    <property type="project" value="TreeGrafter"/>
</dbReference>
<sequence length="410" mass="46479">SVTKLQKVEDEEVKFTFAVAIITFWDLETEHSALNPPKVIFKPALRLRITLFVPRSRPISGHHHPVFEPSRGAHWATMPKAEVGSTRHLANKLKSKGLQRLRWYCQVCEKQCRDANGFKMHTQSESHVRQMLIVGEDPKKFISEYSNQFVSDFLQLLKTGHGEKQVLINQFYQEYIANKEHIHMNSTKWPSLTEFAKHLGREGICRVEETDKGIHIAWIDNSPNALRRQEALRKKEAQDQGDEQLEQRIIKEQIRRAQAYNAKHEADGAENDEARNLKRQDGEKIKLSFGAKPRPESPAPKLLDASQEPSAEAPAPTESEKSTEADKAPAKPSGFGGLSMKMGGTPQIKNVFAQAKKNALAARESKKDGKIEEPKKMSEAERIMREEMERKRPRESAGSGMPPGKKHRSS</sequence>
<dbReference type="FunFam" id="1.10.10.2030:FF:000001">
    <property type="entry name" value="DNA/RNA-binding protein KIN17, putative"/>
    <property type="match status" value="1"/>
</dbReference>
<comment type="caution">
    <text evidence="7">The sequence shown here is derived from an EMBL/GenBank/DDBJ whole genome shotgun (WGS) entry which is preliminary data.</text>
</comment>
<evidence type="ECO:0000256" key="3">
    <source>
        <dbReference type="ARBA" id="ARBA00022771"/>
    </source>
</evidence>
<dbReference type="OrthoDB" id="10266249at2759"/>
<dbReference type="InterPro" id="IPR038254">
    <property type="entry name" value="KIN17_WH-like_sf"/>
</dbReference>
<dbReference type="InterPro" id="IPR056767">
    <property type="entry name" value="C2H2-Znf_KIN17"/>
</dbReference>
<protein>
    <submittedName>
        <fullName evidence="7">KIN17-like protein</fullName>
    </submittedName>
</protein>
<evidence type="ECO:0000256" key="5">
    <source>
        <dbReference type="SAM" id="MobiDB-lite"/>
    </source>
</evidence>
<name>A0A0L0NII7_TOLOC</name>
<feature type="non-terminal residue" evidence="7">
    <location>
        <position position="1"/>
    </location>
</feature>
<dbReference type="SUPFAM" id="SSF57667">
    <property type="entry name" value="beta-beta-alpha zinc fingers"/>
    <property type="match status" value="1"/>
</dbReference>
<dbReference type="Proteomes" id="UP000036947">
    <property type="component" value="Unassembled WGS sequence"/>
</dbReference>
<dbReference type="PROSITE" id="PS00028">
    <property type="entry name" value="ZINC_FINGER_C2H2_1"/>
    <property type="match status" value="1"/>
</dbReference>
<keyword evidence="3" id="KW-0863">Zinc-finger</keyword>
<dbReference type="InterPro" id="IPR036236">
    <property type="entry name" value="Znf_C2H2_sf"/>
</dbReference>
<dbReference type="SMART" id="SM01253">
    <property type="entry name" value="Kin17_mid"/>
    <property type="match status" value="1"/>
</dbReference>
<dbReference type="GO" id="GO:0008270">
    <property type="term" value="F:zinc ion binding"/>
    <property type="evidence" value="ECO:0007669"/>
    <property type="project" value="UniProtKB-KW"/>
</dbReference>
<dbReference type="PANTHER" id="PTHR12805:SF0">
    <property type="entry name" value="DNA_RNA-BINDING PROTEIN KIN17"/>
    <property type="match status" value="1"/>
</dbReference>
<feature type="compositionally biased region" description="Low complexity" evidence="5">
    <location>
        <begin position="305"/>
        <end position="317"/>
    </location>
</feature>
<dbReference type="Pfam" id="PF10357">
    <property type="entry name" value="WH_KIN17"/>
    <property type="match status" value="1"/>
</dbReference>
<feature type="compositionally biased region" description="Basic and acidic residues" evidence="5">
    <location>
        <begin position="363"/>
        <end position="395"/>
    </location>
</feature>
<evidence type="ECO:0000256" key="2">
    <source>
        <dbReference type="ARBA" id="ARBA00022723"/>
    </source>
</evidence>
<feature type="domain" description="C2H2-type" evidence="6">
    <location>
        <begin position="105"/>
        <end position="127"/>
    </location>
</feature>
<dbReference type="InterPro" id="IPR037321">
    <property type="entry name" value="KIN17-like"/>
</dbReference>
<feature type="compositionally biased region" description="Basic and acidic residues" evidence="5">
    <location>
        <begin position="262"/>
        <end position="286"/>
    </location>
</feature>
<dbReference type="PANTHER" id="PTHR12805">
    <property type="entry name" value="KIN17 KIN, ANTIGENIC DETERMINANT OF RECA PROTEIN HOMOLOG"/>
    <property type="match status" value="1"/>
</dbReference>
<keyword evidence="8" id="KW-1185">Reference proteome</keyword>
<dbReference type="STRING" id="1163406.A0A0L0NII7"/>
<evidence type="ECO:0000313" key="8">
    <source>
        <dbReference type="Proteomes" id="UP000036947"/>
    </source>
</evidence>
<dbReference type="AlphaFoldDB" id="A0A0L0NII7"/>
<keyword evidence="4" id="KW-0862">Zinc</keyword>
<evidence type="ECO:0000256" key="4">
    <source>
        <dbReference type="ARBA" id="ARBA00022833"/>
    </source>
</evidence>
<dbReference type="InterPro" id="IPR019447">
    <property type="entry name" value="DNA/RNA-bd_Kin17_WH-like_dom"/>
</dbReference>
<dbReference type="Gene3D" id="1.10.10.2030">
    <property type="entry name" value="DNA/RNA-binding protein Kin17, conserved domain"/>
    <property type="match status" value="1"/>
</dbReference>
<feature type="region of interest" description="Disordered" evidence="5">
    <location>
        <begin position="260"/>
        <end position="344"/>
    </location>
</feature>
<proteinExistence type="inferred from homology"/>
<evidence type="ECO:0000259" key="6">
    <source>
        <dbReference type="PROSITE" id="PS00028"/>
    </source>
</evidence>
<dbReference type="Pfam" id="PF25095">
    <property type="entry name" value="C2H2-zf_KIN17"/>
    <property type="match status" value="1"/>
</dbReference>
<dbReference type="InterPro" id="IPR013087">
    <property type="entry name" value="Znf_C2H2_type"/>
</dbReference>
<evidence type="ECO:0000313" key="7">
    <source>
        <dbReference type="EMBL" id="KND93525.1"/>
    </source>
</evidence>
<organism evidence="7 8">
    <name type="scientific">Tolypocladium ophioglossoides (strain CBS 100239)</name>
    <name type="common">Snaketongue truffleclub</name>
    <name type="synonym">Elaphocordyceps ophioglossoides</name>
    <dbReference type="NCBI Taxonomy" id="1163406"/>
    <lineage>
        <taxon>Eukaryota</taxon>
        <taxon>Fungi</taxon>
        <taxon>Dikarya</taxon>
        <taxon>Ascomycota</taxon>
        <taxon>Pezizomycotina</taxon>
        <taxon>Sordariomycetes</taxon>
        <taxon>Hypocreomycetidae</taxon>
        <taxon>Hypocreales</taxon>
        <taxon>Ophiocordycipitaceae</taxon>
        <taxon>Tolypocladium</taxon>
    </lineage>
</organism>
<reference evidence="7 8" key="1">
    <citation type="journal article" date="2015" name="BMC Genomics">
        <title>The genome of the truffle-parasite Tolypocladium ophioglossoides and the evolution of antifungal peptaibiotics.</title>
        <authorList>
            <person name="Quandt C.A."/>
            <person name="Bushley K.E."/>
            <person name="Spatafora J.W."/>
        </authorList>
    </citation>
    <scope>NUCLEOTIDE SEQUENCE [LARGE SCALE GENOMIC DNA]</scope>
    <source>
        <strain evidence="7 8">CBS 100239</strain>
    </source>
</reference>
<comment type="similarity">
    <text evidence="1">Belongs to the KIN17 family.</text>
</comment>
<dbReference type="GO" id="GO:0003690">
    <property type="term" value="F:double-stranded DNA binding"/>
    <property type="evidence" value="ECO:0007669"/>
    <property type="project" value="TreeGrafter"/>
</dbReference>
<feature type="region of interest" description="Disordered" evidence="5">
    <location>
        <begin position="357"/>
        <end position="410"/>
    </location>
</feature>
<keyword evidence="2" id="KW-0479">Metal-binding</keyword>
<gene>
    <name evidence="7" type="ORF">TOPH_01724</name>
</gene>